<proteinExistence type="inferred from homology"/>
<dbReference type="PANTHER" id="PTHR31528:SF1">
    <property type="entry name" value="4-AMINO-5-HYDROXYMETHYL-2-METHYLPYRIMIDINE PHOSPHATE SYNTHASE THI11-RELATED"/>
    <property type="match status" value="1"/>
</dbReference>
<evidence type="ECO:0000256" key="11">
    <source>
        <dbReference type="RuleBase" id="RU367015"/>
    </source>
</evidence>
<comment type="cofactor">
    <cofactor evidence="11">
        <name>Fe cation</name>
        <dbReference type="ChEBI" id="CHEBI:24875"/>
    </cofactor>
</comment>
<protein>
    <recommendedName>
        <fullName evidence="11">4-amino-5-hydroxymethyl-2-methylpyrimidine phosphate synthase</fullName>
        <shortName evidence="11">HMP-P synthase</shortName>
        <shortName evidence="11">Hydroxymethylpyrimidine phosphate synthase</shortName>
    </recommendedName>
</protein>
<organism evidence="13 14">
    <name type="scientific">Recurvomyces mirabilis</name>
    <dbReference type="NCBI Taxonomy" id="574656"/>
    <lineage>
        <taxon>Eukaryota</taxon>
        <taxon>Fungi</taxon>
        <taxon>Dikarya</taxon>
        <taxon>Ascomycota</taxon>
        <taxon>Pezizomycotina</taxon>
        <taxon>Dothideomycetes</taxon>
        <taxon>Dothideomycetidae</taxon>
        <taxon>Mycosphaerellales</taxon>
        <taxon>Teratosphaeriaceae</taxon>
        <taxon>Recurvomyces</taxon>
    </lineage>
</organism>
<dbReference type="GO" id="GO:0009228">
    <property type="term" value="P:thiamine biosynthetic process"/>
    <property type="evidence" value="ECO:0007669"/>
    <property type="project" value="UniProtKB-UniRule"/>
</dbReference>
<keyword evidence="5" id="KW-0808">Transferase</keyword>
<evidence type="ECO:0000256" key="10">
    <source>
        <dbReference type="ARBA" id="ARBA00048179"/>
    </source>
</evidence>
<dbReference type="GO" id="GO:0009229">
    <property type="term" value="P:thiamine diphosphate biosynthetic process"/>
    <property type="evidence" value="ECO:0007669"/>
    <property type="project" value="UniProtKB-UniRule"/>
</dbReference>
<sequence length="301" mass="33406">MAQSQAKVRIALDWTPNTIHTGLYIAKEFGIYDKHGVDVELLPPGREYSKTPAKRLDGEVDLAICPSESCIAYQHSNKMQLCAVYAILQNDASAIVSTSLDNFSKLGEGKTYGSYNARYEDAIVKAMVKHDGGDAEGVKISQQQGKFSLFEAMQKGEVDATWVFMPWEGIEAEMNGVKLHAFRPGDYGIPYGYSPVIAYNAASGGLDKDVLRKFVAATREGYQQAIGDADHAVQVIQKHCDPQQSVEFLRESQKSINEYYSDGSTLGAMSREKWQTWIEWLERQGLLDGANVDIGKLFIEI</sequence>
<evidence type="ECO:0000256" key="7">
    <source>
        <dbReference type="ARBA" id="ARBA00022898"/>
    </source>
</evidence>
<dbReference type="GO" id="GO:0016740">
    <property type="term" value="F:transferase activity"/>
    <property type="evidence" value="ECO:0007669"/>
    <property type="project" value="UniProtKB-KW"/>
</dbReference>
<keyword evidence="6" id="KW-0479">Metal-binding</keyword>
<dbReference type="GO" id="GO:0046872">
    <property type="term" value="F:metal ion binding"/>
    <property type="evidence" value="ECO:0007669"/>
    <property type="project" value="UniProtKB-KW"/>
</dbReference>
<keyword evidence="9 11" id="KW-0408">Iron</keyword>
<evidence type="ECO:0000256" key="3">
    <source>
        <dbReference type="ARBA" id="ARBA00009406"/>
    </source>
</evidence>
<dbReference type="InterPro" id="IPR015168">
    <property type="entry name" value="SsuA/THI5"/>
</dbReference>
<evidence type="ECO:0000256" key="8">
    <source>
        <dbReference type="ARBA" id="ARBA00022977"/>
    </source>
</evidence>
<dbReference type="PANTHER" id="PTHR31528">
    <property type="entry name" value="4-AMINO-5-HYDROXYMETHYL-2-METHYLPYRIMIDINE PHOSPHATE SYNTHASE THI11-RELATED"/>
    <property type="match status" value="1"/>
</dbReference>
<feature type="domain" description="SsuA/THI5-like" evidence="12">
    <location>
        <begin position="17"/>
        <end position="231"/>
    </location>
</feature>
<dbReference type="InterPro" id="IPR027939">
    <property type="entry name" value="NMT1/THI5"/>
</dbReference>
<comment type="caution">
    <text evidence="13">The sequence shown here is derived from an EMBL/GenBank/DDBJ whole genome shotgun (WGS) entry which is preliminary data.</text>
</comment>
<keyword evidence="8 11" id="KW-0784">Thiamine biosynthesis</keyword>
<name>A0AAE0TRU2_9PEZI</name>
<dbReference type="Proteomes" id="UP001274830">
    <property type="component" value="Unassembled WGS sequence"/>
</dbReference>
<keyword evidence="14" id="KW-1185">Reference proteome</keyword>
<dbReference type="AlphaFoldDB" id="A0AAE0TRU2"/>
<dbReference type="SUPFAM" id="SSF53850">
    <property type="entry name" value="Periplasmic binding protein-like II"/>
    <property type="match status" value="1"/>
</dbReference>
<dbReference type="Gene3D" id="3.40.190.10">
    <property type="entry name" value="Periplasmic binding protein-like II"/>
    <property type="match status" value="2"/>
</dbReference>
<evidence type="ECO:0000256" key="6">
    <source>
        <dbReference type="ARBA" id="ARBA00022723"/>
    </source>
</evidence>
<gene>
    <name evidence="13" type="ORF">LTR78_008257</name>
</gene>
<comment type="subunit">
    <text evidence="4 11">Homodimer.</text>
</comment>
<evidence type="ECO:0000259" key="12">
    <source>
        <dbReference type="Pfam" id="PF09084"/>
    </source>
</evidence>
<accession>A0AAE0TRU2</accession>
<evidence type="ECO:0000313" key="13">
    <source>
        <dbReference type="EMBL" id="KAK3671891.1"/>
    </source>
</evidence>
<reference evidence="13" key="1">
    <citation type="submission" date="2023-07" db="EMBL/GenBank/DDBJ databases">
        <title>Black Yeasts Isolated from many extreme environments.</title>
        <authorList>
            <person name="Coleine C."/>
            <person name="Stajich J.E."/>
            <person name="Selbmann L."/>
        </authorList>
    </citation>
    <scope>NUCLEOTIDE SEQUENCE</scope>
    <source>
        <strain evidence="13">CCFEE 5485</strain>
    </source>
</reference>
<evidence type="ECO:0000313" key="14">
    <source>
        <dbReference type="Proteomes" id="UP001274830"/>
    </source>
</evidence>
<evidence type="ECO:0000256" key="2">
    <source>
        <dbReference type="ARBA" id="ARBA00004948"/>
    </source>
</evidence>
<keyword evidence="7 11" id="KW-0663">Pyridoxal phosphate</keyword>
<comment type="pathway">
    <text evidence="2 11">Cofactor biosynthesis; thiamine diphosphate biosynthesis.</text>
</comment>
<dbReference type="Pfam" id="PF09084">
    <property type="entry name" value="NMT1"/>
    <property type="match status" value="1"/>
</dbReference>
<evidence type="ECO:0000256" key="5">
    <source>
        <dbReference type="ARBA" id="ARBA00022679"/>
    </source>
</evidence>
<comment type="function">
    <text evidence="1 11">Responsible for the formation of the pyrimidine heterocycle in the thiamine biosynthesis pathway. Catalyzes the formation of hydroxymethylpyrimidine phosphate (HMP-P) from histidine and pyridoxal phosphate (PLP). The protein uses PLP and the active site histidine to form HMP-P, generating an inactive enzyme. The enzyme can only undergo a single turnover, which suggests it is a suicide enzyme.</text>
</comment>
<comment type="similarity">
    <text evidence="3 11">Belongs to the NMT1/THI5 family.</text>
</comment>
<evidence type="ECO:0000256" key="9">
    <source>
        <dbReference type="ARBA" id="ARBA00023004"/>
    </source>
</evidence>
<evidence type="ECO:0000256" key="4">
    <source>
        <dbReference type="ARBA" id="ARBA00011738"/>
    </source>
</evidence>
<evidence type="ECO:0000256" key="1">
    <source>
        <dbReference type="ARBA" id="ARBA00003469"/>
    </source>
</evidence>
<dbReference type="EMBL" id="JAUTXT010000038">
    <property type="protein sequence ID" value="KAK3671891.1"/>
    <property type="molecule type" value="Genomic_DNA"/>
</dbReference>
<comment type="catalytic activity">
    <reaction evidence="10">
        <text>N(6)-(pyridoxal phosphate)-L-lysyl-[4-amino-5-hydroxymethyl-2-methylpyrimidine phosphate synthase] + L-histidyl-[4-amino-5-hydroxymethyl-2-methylpyrimidine phosphate synthase] + 2 Fe(3+) + 4 H2O = L-lysyl-[4-amino-5-hydroxymethyl-2-methylpyrimidine phosphate synthase] + (2S)-2-amino-5-hydroxy-4-oxopentanoyl-[4-amino-5-hydroxymethyl-2-methylpyrimidine phosphate synthase] + 4-amino-2-methyl-5-(phosphooxymethyl)pyrimidine + 3-oxopropanoate + 2 Fe(2+) + 2 H(+)</text>
        <dbReference type="Rhea" id="RHEA:65756"/>
        <dbReference type="Rhea" id="RHEA-COMP:16892"/>
        <dbReference type="Rhea" id="RHEA-COMP:16893"/>
        <dbReference type="Rhea" id="RHEA-COMP:16894"/>
        <dbReference type="Rhea" id="RHEA-COMP:16895"/>
        <dbReference type="ChEBI" id="CHEBI:15377"/>
        <dbReference type="ChEBI" id="CHEBI:15378"/>
        <dbReference type="ChEBI" id="CHEBI:29033"/>
        <dbReference type="ChEBI" id="CHEBI:29034"/>
        <dbReference type="ChEBI" id="CHEBI:29969"/>
        <dbReference type="ChEBI" id="CHEBI:29979"/>
        <dbReference type="ChEBI" id="CHEBI:33190"/>
        <dbReference type="ChEBI" id="CHEBI:58354"/>
        <dbReference type="ChEBI" id="CHEBI:143915"/>
        <dbReference type="ChEBI" id="CHEBI:157692"/>
    </reaction>
    <physiologicalReaction direction="left-to-right" evidence="10">
        <dbReference type="Rhea" id="RHEA:65757"/>
    </physiologicalReaction>
</comment>